<organism evidence="1">
    <name type="scientific">Rattus norvegicus</name>
    <name type="common">Rat</name>
    <dbReference type="NCBI Taxonomy" id="10116"/>
    <lineage>
        <taxon>Eukaryota</taxon>
        <taxon>Metazoa</taxon>
        <taxon>Chordata</taxon>
        <taxon>Craniata</taxon>
        <taxon>Vertebrata</taxon>
        <taxon>Euteleostomi</taxon>
        <taxon>Mammalia</taxon>
        <taxon>Eutheria</taxon>
        <taxon>Euarchontoglires</taxon>
        <taxon>Glires</taxon>
        <taxon>Rodentia</taxon>
        <taxon>Myomorpha</taxon>
        <taxon>Muroidea</taxon>
        <taxon>Muridae</taxon>
        <taxon>Murinae</taxon>
        <taxon>Rattus</taxon>
    </lineage>
</organism>
<dbReference type="EMBL" id="CH474002">
    <property type="protein sequence ID" value="EDL87724.1"/>
    <property type="molecule type" value="Genomic_DNA"/>
</dbReference>
<accession>A6JUQ5</accession>
<reference evidence="1" key="1">
    <citation type="journal article" date="2005" name="Genome Res.">
        <title>Gene and alternative splicing annotation with AIR.</title>
        <authorList>
            <person name="Florea L."/>
            <person name="Di Francesco V."/>
            <person name="Miller J."/>
            <person name="Turner R."/>
            <person name="Yao A."/>
            <person name="Harris M."/>
            <person name="Walenz B."/>
            <person name="Mobarry C."/>
            <person name="Merkulov G.V."/>
            <person name="Charlab R."/>
            <person name="Dew I."/>
            <person name="Deng Z."/>
            <person name="Istrail S."/>
            <person name="Li P."/>
            <person name="Sutton G."/>
        </authorList>
    </citation>
    <scope>NUCLEOTIDE SEQUENCE</scope>
    <source>
        <strain evidence="1">BN</strain>
    </source>
</reference>
<dbReference type="AlphaFoldDB" id="A6JUQ5"/>
<protein>
    <submittedName>
        <fullName evidence="1">RCG42037</fullName>
    </submittedName>
</protein>
<name>A6JUQ5_RAT</name>
<gene>
    <name evidence="1" type="ORF">rCG_42037</name>
</gene>
<sequence length="102" mass="11645">MLAQRNINYETSSKEPSSTVFIPVGLKRKQTNGGAGVNHSQLLELKIKPHLVYFVIYTFVQTSFEQTWWHSLQTQRLLGKNGHLRMPGRTVTAFPLTELNFA</sequence>
<dbReference type="Proteomes" id="UP000234681">
    <property type="component" value="Chromosome 1"/>
</dbReference>
<reference evidence="1" key="2">
    <citation type="submission" date="2005-09" db="EMBL/GenBank/DDBJ databases">
        <authorList>
            <person name="Mural R.J."/>
            <person name="Li P.W."/>
            <person name="Adams M.D."/>
            <person name="Amanatides P.G."/>
            <person name="Baden-Tillson H."/>
            <person name="Barnstead M."/>
            <person name="Chin S.H."/>
            <person name="Dew I."/>
            <person name="Evans C.A."/>
            <person name="Ferriera S."/>
            <person name="Flanigan M."/>
            <person name="Fosler C."/>
            <person name="Glodek A."/>
            <person name="Gu Z."/>
            <person name="Holt R.A."/>
            <person name="Jennings D."/>
            <person name="Kraft C.L."/>
            <person name="Lu F."/>
            <person name="Nguyen T."/>
            <person name="Nusskern D.R."/>
            <person name="Pfannkoch C.M."/>
            <person name="Sitter C."/>
            <person name="Sutton G.G."/>
            <person name="Venter J.C."/>
            <person name="Wang Z."/>
            <person name="Woodage T."/>
            <person name="Zheng X.H."/>
            <person name="Zhong F."/>
        </authorList>
    </citation>
    <scope>NUCLEOTIDE SEQUENCE</scope>
    <source>
        <strain evidence="1">BN</strain>
    </source>
</reference>
<evidence type="ECO:0000313" key="1">
    <source>
        <dbReference type="EMBL" id="EDL87724.1"/>
    </source>
</evidence>
<proteinExistence type="predicted"/>